<evidence type="ECO:0008006" key="4">
    <source>
        <dbReference type="Google" id="ProtNLM"/>
    </source>
</evidence>
<keyword evidence="1" id="KW-1133">Transmembrane helix</keyword>
<dbReference type="AlphaFoldDB" id="A0AAW5CE90"/>
<reference evidence="2" key="1">
    <citation type="submission" date="2022-01" db="EMBL/GenBank/DDBJ databases">
        <title>Collection of gut derived symbiotic bacterial strains cultured from healthy donors.</title>
        <authorList>
            <person name="Lin H."/>
            <person name="Kohout C."/>
            <person name="Waligurski E."/>
            <person name="Pamer E.G."/>
        </authorList>
    </citation>
    <scope>NUCLEOTIDE SEQUENCE</scope>
    <source>
        <strain evidence="2">DFI.1.149</strain>
    </source>
</reference>
<evidence type="ECO:0000313" key="3">
    <source>
        <dbReference type="Proteomes" id="UP001199750"/>
    </source>
</evidence>
<organism evidence="2 3">
    <name type="scientific">Odoribacter splanchnicus</name>
    <dbReference type="NCBI Taxonomy" id="28118"/>
    <lineage>
        <taxon>Bacteria</taxon>
        <taxon>Pseudomonadati</taxon>
        <taxon>Bacteroidota</taxon>
        <taxon>Bacteroidia</taxon>
        <taxon>Bacteroidales</taxon>
        <taxon>Odoribacteraceae</taxon>
        <taxon>Odoribacter</taxon>
    </lineage>
</organism>
<proteinExistence type="predicted"/>
<evidence type="ECO:0000313" key="2">
    <source>
        <dbReference type="EMBL" id="MCG4960055.1"/>
    </source>
</evidence>
<protein>
    <recommendedName>
        <fullName evidence="4">NVEALA protein</fullName>
    </recommendedName>
</protein>
<comment type="caution">
    <text evidence="2">The sequence shown here is derived from an EMBL/GenBank/DDBJ whole genome shotgun (WGS) entry which is preliminary data.</text>
</comment>
<accession>A0AAW5CE90</accession>
<keyword evidence="1" id="KW-0812">Transmembrane</keyword>
<feature type="transmembrane region" description="Helical" evidence="1">
    <location>
        <begin position="6"/>
        <end position="24"/>
    </location>
</feature>
<dbReference type="RefSeq" id="WP_147348756.1">
    <property type="nucleotide sequence ID" value="NZ_JAHOOV010000020.1"/>
</dbReference>
<evidence type="ECO:0000256" key="1">
    <source>
        <dbReference type="SAM" id="Phobius"/>
    </source>
</evidence>
<keyword evidence="1" id="KW-0472">Membrane</keyword>
<sequence length="91" mass="10520">MKRKLIFGSCICIMLTIFNFINMLNVDNSKLELLFDKVEAFAAGETLPPVDVNCSGKEWGRCYEPIGSAHYWWCKETGFLSDYCDKPFDYM</sequence>
<gene>
    <name evidence="2" type="ORF">L0P03_09355</name>
</gene>
<dbReference type="EMBL" id="JAKNDN010000016">
    <property type="protein sequence ID" value="MCG4960055.1"/>
    <property type="molecule type" value="Genomic_DNA"/>
</dbReference>
<dbReference type="Proteomes" id="UP001199750">
    <property type="component" value="Unassembled WGS sequence"/>
</dbReference>
<name>A0AAW5CE90_9BACT</name>